<feature type="signal peptide" evidence="1">
    <location>
        <begin position="1"/>
        <end position="36"/>
    </location>
</feature>
<comment type="caution">
    <text evidence="2">The sequence shown here is derived from an EMBL/GenBank/DDBJ whole genome shotgun (WGS) entry which is preliminary data.</text>
</comment>
<protein>
    <recommendedName>
        <fullName evidence="4">Sortase family protein</fullName>
    </recommendedName>
</protein>
<keyword evidence="1" id="KW-0732">Signal</keyword>
<evidence type="ECO:0000313" key="3">
    <source>
        <dbReference type="Proteomes" id="UP001500842"/>
    </source>
</evidence>
<dbReference type="Proteomes" id="UP001500842">
    <property type="component" value="Unassembled WGS sequence"/>
</dbReference>
<proteinExistence type="predicted"/>
<evidence type="ECO:0000313" key="2">
    <source>
        <dbReference type="EMBL" id="GAA1516682.1"/>
    </source>
</evidence>
<evidence type="ECO:0000256" key="1">
    <source>
        <dbReference type="SAM" id="SignalP"/>
    </source>
</evidence>
<sequence length="206" mass="22126">MMHDLRAAVRRPRLLVPAILLAVALAGTVAPEPAGAAERRVRAGVTCTAPSRPFTPTTATIPAIDRSTTVVRVRRTAKGAVGAPPVSKRGKWLLGRDPQARPGEGEGTVIMTAHTWPDGTALGNALLRSLRKGGRVVLGNKAGTEAACYQVTRRKRYAAARVPRKKAFRWWGPEQLVIVVCSGKRLGPGHWSHRTVWYAVPVPVAS</sequence>
<dbReference type="EMBL" id="BAAAOR010000015">
    <property type="protein sequence ID" value="GAA1516682.1"/>
    <property type="molecule type" value="Genomic_DNA"/>
</dbReference>
<organism evidence="2 3">
    <name type="scientific">Nocardioides humi</name>
    <dbReference type="NCBI Taxonomy" id="449461"/>
    <lineage>
        <taxon>Bacteria</taxon>
        <taxon>Bacillati</taxon>
        <taxon>Actinomycetota</taxon>
        <taxon>Actinomycetes</taxon>
        <taxon>Propionibacteriales</taxon>
        <taxon>Nocardioidaceae</taxon>
        <taxon>Nocardioides</taxon>
    </lineage>
</organism>
<evidence type="ECO:0008006" key="4">
    <source>
        <dbReference type="Google" id="ProtNLM"/>
    </source>
</evidence>
<dbReference type="CDD" id="cd05829">
    <property type="entry name" value="Sortase_F"/>
    <property type="match status" value="1"/>
</dbReference>
<dbReference type="SUPFAM" id="SSF63817">
    <property type="entry name" value="Sortase"/>
    <property type="match status" value="1"/>
</dbReference>
<dbReference type="InterPro" id="IPR042001">
    <property type="entry name" value="Sortase_F"/>
</dbReference>
<name>A0ABN2ADC5_9ACTN</name>
<dbReference type="InterPro" id="IPR023365">
    <property type="entry name" value="Sortase_dom-sf"/>
</dbReference>
<keyword evidence="3" id="KW-1185">Reference proteome</keyword>
<feature type="chain" id="PRO_5045627531" description="Sortase family protein" evidence="1">
    <location>
        <begin position="37"/>
        <end position="206"/>
    </location>
</feature>
<reference evidence="2 3" key="1">
    <citation type="journal article" date="2019" name="Int. J. Syst. Evol. Microbiol.">
        <title>The Global Catalogue of Microorganisms (GCM) 10K type strain sequencing project: providing services to taxonomists for standard genome sequencing and annotation.</title>
        <authorList>
            <consortium name="The Broad Institute Genomics Platform"/>
            <consortium name="The Broad Institute Genome Sequencing Center for Infectious Disease"/>
            <person name="Wu L."/>
            <person name="Ma J."/>
        </authorList>
    </citation>
    <scope>NUCLEOTIDE SEQUENCE [LARGE SCALE GENOMIC DNA]</scope>
    <source>
        <strain evidence="2 3">JCM 14942</strain>
    </source>
</reference>
<dbReference type="RefSeq" id="WP_181411124.1">
    <property type="nucleotide sequence ID" value="NZ_CP041146.1"/>
</dbReference>
<dbReference type="Gene3D" id="2.40.260.10">
    <property type="entry name" value="Sortase"/>
    <property type="match status" value="1"/>
</dbReference>
<gene>
    <name evidence="2" type="ORF">GCM10009788_21120</name>
</gene>
<accession>A0ABN2ADC5</accession>